<proteinExistence type="predicted"/>
<reference evidence="1" key="1">
    <citation type="journal article" date="2015" name="Nature">
        <title>Complex archaea that bridge the gap between prokaryotes and eukaryotes.</title>
        <authorList>
            <person name="Spang A."/>
            <person name="Saw J.H."/>
            <person name="Jorgensen S.L."/>
            <person name="Zaremba-Niedzwiedzka K."/>
            <person name="Martijn J."/>
            <person name="Lind A.E."/>
            <person name="van Eijk R."/>
            <person name="Schleper C."/>
            <person name="Guy L."/>
            <person name="Ettema T.J."/>
        </authorList>
    </citation>
    <scope>NUCLEOTIDE SEQUENCE</scope>
</reference>
<sequence length="83" mass="9842">MTIQETKKLKDGSYVTINFYERTLAMKTQTINTAWIDRYTPQITILKANYLDAIRYAKMCTLAPQNEFFEYVFIEDSMEKNLI</sequence>
<dbReference type="AlphaFoldDB" id="A0A0F8ZCF6"/>
<protein>
    <submittedName>
        <fullName evidence="1">Uncharacterized protein</fullName>
    </submittedName>
</protein>
<evidence type="ECO:0000313" key="1">
    <source>
        <dbReference type="EMBL" id="KKK83615.1"/>
    </source>
</evidence>
<accession>A0A0F8ZCF6</accession>
<comment type="caution">
    <text evidence="1">The sequence shown here is derived from an EMBL/GenBank/DDBJ whole genome shotgun (WGS) entry which is preliminary data.</text>
</comment>
<gene>
    <name evidence="1" type="ORF">LCGC14_2791610</name>
</gene>
<dbReference type="EMBL" id="LAZR01052140">
    <property type="protein sequence ID" value="KKK83615.1"/>
    <property type="molecule type" value="Genomic_DNA"/>
</dbReference>
<name>A0A0F8ZCF6_9ZZZZ</name>
<organism evidence="1">
    <name type="scientific">marine sediment metagenome</name>
    <dbReference type="NCBI Taxonomy" id="412755"/>
    <lineage>
        <taxon>unclassified sequences</taxon>
        <taxon>metagenomes</taxon>
        <taxon>ecological metagenomes</taxon>
    </lineage>
</organism>